<dbReference type="InterPro" id="IPR011008">
    <property type="entry name" value="Dimeric_a/b-barrel"/>
</dbReference>
<evidence type="ECO:0000313" key="5">
    <source>
        <dbReference type="Proteomes" id="UP001054892"/>
    </source>
</evidence>
<reference evidence="2 4" key="1">
    <citation type="submission" date="2020-05" db="EMBL/GenBank/DDBJ databases">
        <title>Characterization of novel class B3 metallo-beta-lactamase from novel Pseudomonas species.</title>
        <authorList>
            <person name="Yamada K."/>
            <person name="Aoki K."/>
            <person name="Ishii Y."/>
        </authorList>
    </citation>
    <scope>NUCLEOTIDE SEQUENCE [LARGE SCALE GENOMIC DNA]</scope>
    <source>
        <strain evidence="2 4">TUM18999</strain>
        <strain evidence="3 5">TUM20286</strain>
    </source>
</reference>
<dbReference type="EMBL" id="BQKM01000001">
    <property type="protein sequence ID" value="GJN50880.1"/>
    <property type="molecule type" value="Genomic_DNA"/>
</dbReference>
<dbReference type="Proteomes" id="UP000509383">
    <property type="component" value="Chromosome"/>
</dbReference>
<proteinExistence type="predicted"/>
<dbReference type="Gene3D" id="3.30.70.100">
    <property type="match status" value="1"/>
</dbReference>
<dbReference type="InterPro" id="IPR007138">
    <property type="entry name" value="ABM_dom"/>
</dbReference>
<evidence type="ECO:0000313" key="3">
    <source>
        <dbReference type="EMBL" id="GJN50880.1"/>
    </source>
</evidence>
<dbReference type="KEGG" id="ptw:TUM18999_45780"/>
<dbReference type="SUPFAM" id="SSF54909">
    <property type="entry name" value="Dimeric alpha+beta barrel"/>
    <property type="match status" value="1"/>
</dbReference>
<keyword evidence="5" id="KW-1185">Reference proteome</keyword>
<keyword evidence="2" id="KW-0503">Monooxygenase</keyword>
<dbReference type="InterPro" id="IPR050744">
    <property type="entry name" value="AI-2_Isomerase_LsrG"/>
</dbReference>
<name>A0A6J4E9G6_9PSED</name>
<evidence type="ECO:0000313" key="2">
    <source>
        <dbReference type="EMBL" id="BCG26387.1"/>
    </source>
</evidence>
<protein>
    <submittedName>
        <fullName evidence="2">Antibiotic biosynthesis monooxygenase</fullName>
    </submittedName>
</protein>
<dbReference type="PANTHER" id="PTHR33336">
    <property type="entry name" value="QUINOL MONOOXYGENASE YGIN-RELATED"/>
    <property type="match status" value="1"/>
</dbReference>
<feature type="domain" description="ABM" evidence="1">
    <location>
        <begin position="2"/>
        <end position="91"/>
    </location>
</feature>
<evidence type="ECO:0000259" key="1">
    <source>
        <dbReference type="PROSITE" id="PS51725"/>
    </source>
</evidence>
<dbReference type="GO" id="GO:0004497">
    <property type="term" value="F:monooxygenase activity"/>
    <property type="evidence" value="ECO:0007669"/>
    <property type="project" value="UniProtKB-KW"/>
</dbReference>
<dbReference type="GO" id="GO:0005829">
    <property type="term" value="C:cytosol"/>
    <property type="evidence" value="ECO:0007669"/>
    <property type="project" value="TreeGrafter"/>
</dbReference>
<dbReference type="Proteomes" id="UP001054892">
    <property type="component" value="Unassembled WGS sequence"/>
</dbReference>
<dbReference type="PANTHER" id="PTHR33336:SF3">
    <property type="entry name" value="ABM DOMAIN-CONTAINING PROTEIN"/>
    <property type="match status" value="1"/>
</dbReference>
<organism evidence="2 4">
    <name type="scientific">Pseudomonas tohonis</name>
    <dbReference type="NCBI Taxonomy" id="2725477"/>
    <lineage>
        <taxon>Bacteria</taxon>
        <taxon>Pseudomonadati</taxon>
        <taxon>Pseudomonadota</taxon>
        <taxon>Gammaproteobacteria</taxon>
        <taxon>Pseudomonadales</taxon>
        <taxon>Pseudomonadaceae</taxon>
        <taxon>Pseudomonas</taxon>
    </lineage>
</organism>
<dbReference type="EMBL" id="AP023189">
    <property type="protein sequence ID" value="BCG26387.1"/>
    <property type="molecule type" value="Genomic_DNA"/>
</dbReference>
<dbReference type="PROSITE" id="PS51725">
    <property type="entry name" value="ABM"/>
    <property type="match status" value="1"/>
</dbReference>
<dbReference type="Pfam" id="PF03992">
    <property type="entry name" value="ABM"/>
    <property type="match status" value="1"/>
</dbReference>
<keyword evidence="2" id="KW-0560">Oxidoreductase</keyword>
<dbReference type="AlphaFoldDB" id="A0A6J4E9G6"/>
<sequence length="100" mass="11208">MYCLLLKTQLKPGSLDAFMDAMRVNAAASVRDEPGCLVFDVVRDRSDPDLIWLYEVYTDEAAFDAHMETPHFLASRPLVNPLIIQQDVIEADVLALNAAR</sequence>
<dbReference type="RefSeq" id="WP_173171793.1">
    <property type="nucleotide sequence ID" value="NZ_AP023189.1"/>
</dbReference>
<accession>A0A6J4E9G6</accession>
<gene>
    <name evidence="2" type="ORF">TUM18999_45780</name>
    <name evidence="3" type="ORF">TUM20286_06320</name>
</gene>
<evidence type="ECO:0000313" key="4">
    <source>
        <dbReference type="Proteomes" id="UP000509383"/>
    </source>
</evidence>